<comment type="caution">
    <text evidence="10">The sequence shown here is derived from an EMBL/GenBank/DDBJ whole genome shotgun (WGS) entry which is preliminary data.</text>
</comment>
<evidence type="ECO:0000256" key="3">
    <source>
        <dbReference type="ARBA" id="ARBA00022448"/>
    </source>
</evidence>
<feature type="region of interest" description="Disordered" evidence="8">
    <location>
        <begin position="1"/>
        <end position="65"/>
    </location>
</feature>
<keyword evidence="4" id="KW-1003">Cell membrane</keyword>
<dbReference type="SUPFAM" id="SSF81345">
    <property type="entry name" value="ABC transporter involved in vitamin B12 uptake, BtuC"/>
    <property type="match status" value="1"/>
</dbReference>
<dbReference type="InterPro" id="IPR000522">
    <property type="entry name" value="ABC_transptr_permease_BtuC"/>
</dbReference>
<dbReference type="EMBL" id="QREH01000001">
    <property type="protein sequence ID" value="REE03699.1"/>
    <property type="molecule type" value="Genomic_DNA"/>
</dbReference>
<feature type="transmembrane region" description="Helical" evidence="9">
    <location>
        <begin position="178"/>
        <end position="197"/>
    </location>
</feature>
<dbReference type="CDD" id="cd06550">
    <property type="entry name" value="TM_ABC_iron-siderophores_like"/>
    <property type="match status" value="1"/>
</dbReference>
<dbReference type="Pfam" id="PF01032">
    <property type="entry name" value="FecCD"/>
    <property type="match status" value="1"/>
</dbReference>
<feature type="transmembrane region" description="Helical" evidence="9">
    <location>
        <begin position="204"/>
        <end position="225"/>
    </location>
</feature>
<sequence length="390" mass="41990">MSETTSSDGRILTAPDTGSSTAPATGPRADPADAQGAVPSEATAGVGPQKPAQRSRPLRQSGPFGEPKHRRRYLWLVGGLLVLAALATYGNLAWDNPMPLGSEGFWIIAKLRVESIVVMLVVAVCQAVATVSFQTATNNRIITPSIMGFESLYTLVQTAAVFLFGVAGVTMVVGLPQFFLQAGLMVVFAVLLYSWLLSGRFGNMHIMLLVGVVLGGGLGALSTFMQRVLDPNEFDVLTARLFGNISNAQTEYLPYAIPIVVVCASVLFIRARRLNVMSLGQDATNNLGLNHKRETMIVLTLVAILMAMTTSLVGPMTFLGFLVATLAYQFTDTYDHRLILPVAVLIGYTILSVAYFVLRNIFYAEGAVTIIIELVGGLVFLIVIMRKGRL</sequence>
<dbReference type="Proteomes" id="UP000256727">
    <property type="component" value="Unassembled WGS sequence"/>
</dbReference>
<reference evidence="10 11" key="1">
    <citation type="submission" date="2018-07" db="EMBL/GenBank/DDBJ databases">
        <title>Sequencing the genomes of 1000 actinobacteria strains.</title>
        <authorList>
            <person name="Klenk H.-P."/>
        </authorList>
    </citation>
    <scope>NUCLEOTIDE SEQUENCE [LARGE SCALE GENOMIC DNA]</scope>
    <source>
        <strain evidence="10 11">DSM 14442</strain>
    </source>
</reference>
<keyword evidence="6 9" id="KW-1133">Transmembrane helix</keyword>
<keyword evidence="3" id="KW-0813">Transport</keyword>
<evidence type="ECO:0000256" key="6">
    <source>
        <dbReference type="ARBA" id="ARBA00022989"/>
    </source>
</evidence>
<dbReference type="AlphaFoldDB" id="A0A3D9LBE1"/>
<gene>
    <name evidence="10" type="ORF">C8E99_1515</name>
</gene>
<evidence type="ECO:0000256" key="8">
    <source>
        <dbReference type="SAM" id="MobiDB-lite"/>
    </source>
</evidence>
<feature type="transmembrane region" description="Helical" evidence="9">
    <location>
        <begin position="104"/>
        <end position="131"/>
    </location>
</feature>
<evidence type="ECO:0000256" key="9">
    <source>
        <dbReference type="SAM" id="Phobius"/>
    </source>
</evidence>
<dbReference type="GO" id="GO:0005886">
    <property type="term" value="C:plasma membrane"/>
    <property type="evidence" value="ECO:0007669"/>
    <property type="project" value="UniProtKB-SubCell"/>
</dbReference>
<protein>
    <submittedName>
        <fullName evidence="10">Iron complex transport system permease protein</fullName>
    </submittedName>
</protein>
<evidence type="ECO:0000256" key="1">
    <source>
        <dbReference type="ARBA" id="ARBA00004651"/>
    </source>
</evidence>
<feature type="transmembrane region" description="Helical" evidence="9">
    <location>
        <begin position="152"/>
        <end position="172"/>
    </location>
</feature>
<proteinExistence type="inferred from homology"/>
<organism evidence="10 11">
    <name type="scientific">Citricoccus muralis</name>
    <dbReference type="NCBI Taxonomy" id="169134"/>
    <lineage>
        <taxon>Bacteria</taxon>
        <taxon>Bacillati</taxon>
        <taxon>Actinomycetota</taxon>
        <taxon>Actinomycetes</taxon>
        <taxon>Micrococcales</taxon>
        <taxon>Micrococcaceae</taxon>
        <taxon>Citricoccus</taxon>
    </lineage>
</organism>
<evidence type="ECO:0000256" key="4">
    <source>
        <dbReference type="ARBA" id="ARBA00022475"/>
    </source>
</evidence>
<name>A0A3D9LBE1_9MICC</name>
<evidence type="ECO:0000256" key="2">
    <source>
        <dbReference type="ARBA" id="ARBA00007935"/>
    </source>
</evidence>
<keyword evidence="7 9" id="KW-0472">Membrane</keyword>
<feature type="transmembrane region" description="Helical" evidence="9">
    <location>
        <begin position="73"/>
        <end position="92"/>
    </location>
</feature>
<evidence type="ECO:0000256" key="5">
    <source>
        <dbReference type="ARBA" id="ARBA00022692"/>
    </source>
</evidence>
<evidence type="ECO:0000313" key="11">
    <source>
        <dbReference type="Proteomes" id="UP000256727"/>
    </source>
</evidence>
<feature type="transmembrane region" description="Helical" evidence="9">
    <location>
        <begin position="297"/>
        <end position="326"/>
    </location>
</feature>
<dbReference type="Gene3D" id="1.10.3470.10">
    <property type="entry name" value="ABC transporter involved in vitamin B12 uptake, BtuC"/>
    <property type="match status" value="1"/>
</dbReference>
<dbReference type="GO" id="GO:0022857">
    <property type="term" value="F:transmembrane transporter activity"/>
    <property type="evidence" value="ECO:0007669"/>
    <property type="project" value="InterPro"/>
</dbReference>
<dbReference type="GO" id="GO:0033214">
    <property type="term" value="P:siderophore-iron import into cell"/>
    <property type="evidence" value="ECO:0007669"/>
    <property type="project" value="TreeGrafter"/>
</dbReference>
<feature type="transmembrane region" description="Helical" evidence="9">
    <location>
        <begin position="367"/>
        <end position="385"/>
    </location>
</feature>
<evidence type="ECO:0000313" key="10">
    <source>
        <dbReference type="EMBL" id="REE03699.1"/>
    </source>
</evidence>
<comment type="subcellular location">
    <subcellularLocation>
        <location evidence="1">Cell membrane</location>
        <topology evidence="1">Multi-pass membrane protein</topology>
    </subcellularLocation>
</comment>
<keyword evidence="5 9" id="KW-0812">Transmembrane</keyword>
<evidence type="ECO:0000256" key="7">
    <source>
        <dbReference type="ARBA" id="ARBA00023136"/>
    </source>
</evidence>
<keyword evidence="11" id="KW-1185">Reference proteome</keyword>
<comment type="similarity">
    <text evidence="2">Belongs to the binding-protein-dependent transport system permease family. FecCD subfamily.</text>
</comment>
<dbReference type="InterPro" id="IPR037294">
    <property type="entry name" value="ABC_BtuC-like"/>
</dbReference>
<dbReference type="PANTHER" id="PTHR30472">
    <property type="entry name" value="FERRIC ENTEROBACTIN TRANSPORT SYSTEM PERMEASE PROTEIN"/>
    <property type="match status" value="1"/>
</dbReference>
<feature type="transmembrane region" description="Helical" evidence="9">
    <location>
        <begin position="252"/>
        <end position="269"/>
    </location>
</feature>
<dbReference type="PANTHER" id="PTHR30472:SF19">
    <property type="entry name" value="PETROBACTIN IMPORT SYSTEM PERMEASE PROTEIN YCLO"/>
    <property type="match status" value="1"/>
</dbReference>
<accession>A0A3D9LBE1</accession>
<dbReference type="RefSeq" id="WP_211308999.1">
    <property type="nucleotide sequence ID" value="NZ_QREH01000001.1"/>
</dbReference>
<feature type="transmembrane region" description="Helical" evidence="9">
    <location>
        <begin position="338"/>
        <end position="358"/>
    </location>
</feature>